<proteinExistence type="evidence at transcript level"/>
<reference evidence="1" key="1">
    <citation type="submission" date="2012-05" db="EMBL/GenBank/DDBJ databases">
        <authorList>
            <person name="Krishnakumar V."/>
            <person name="Cheung F."/>
            <person name="Xiao Y."/>
            <person name="Chan A."/>
            <person name="Moskal W.A."/>
            <person name="Town C.D."/>
        </authorList>
    </citation>
    <scope>NUCLEOTIDE SEQUENCE</scope>
</reference>
<evidence type="ECO:0000313" key="1">
    <source>
        <dbReference type="EMBL" id="AFK38467.1"/>
    </source>
</evidence>
<evidence type="ECO:0008006" key="2">
    <source>
        <dbReference type="Google" id="ProtNLM"/>
    </source>
</evidence>
<dbReference type="EMBL" id="BT138672">
    <property type="protein sequence ID" value="AFK38467.1"/>
    <property type="molecule type" value="mRNA"/>
</dbReference>
<organism evidence="1">
    <name type="scientific">Lotus japonicus</name>
    <name type="common">Lotus corniculatus var. japonicus</name>
    <dbReference type="NCBI Taxonomy" id="34305"/>
    <lineage>
        <taxon>Eukaryota</taxon>
        <taxon>Viridiplantae</taxon>
        <taxon>Streptophyta</taxon>
        <taxon>Embryophyta</taxon>
        <taxon>Tracheophyta</taxon>
        <taxon>Spermatophyta</taxon>
        <taxon>Magnoliopsida</taxon>
        <taxon>eudicotyledons</taxon>
        <taxon>Gunneridae</taxon>
        <taxon>Pentapetalae</taxon>
        <taxon>rosids</taxon>
        <taxon>fabids</taxon>
        <taxon>Fabales</taxon>
        <taxon>Fabaceae</taxon>
        <taxon>Papilionoideae</taxon>
        <taxon>50 kb inversion clade</taxon>
        <taxon>NPAAA clade</taxon>
        <taxon>Hologalegina</taxon>
        <taxon>robinioid clade</taxon>
        <taxon>Loteae</taxon>
        <taxon>Lotus</taxon>
    </lineage>
</organism>
<protein>
    <recommendedName>
        <fullName evidence="2">RNase H type-1 domain-containing protein</fullName>
    </recommendedName>
</protein>
<name>I3SDX5_LOTJA</name>
<accession>I3SDX5</accession>
<sequence>MEFFEETSTDLYWVIDLQKSRMAWWIKANWTLCPYQMFQLIENLESIKCPRPLRKPRSLDWEPPIGNMLKFNVDGASRGNPRVIVGWLGC</sequence>
<dbReference type="AlphaFoldDB" id="I3SDX5"/>